<dbReference type="EMBL" id="FNEJ01000001">
    <property type="protein sequence ID" value="SDI12394.1"/>
    <property type="molecule type" value="Genomic_DNA"/>
</dbReference>
<evidence type="ECO:0000259" key="1">
    <source>
        <dbReference type="PROSITE" id="PS50404"/>
    </source>
</evidence>
<dbReference type="SUPFAM" id="SSF52833">
    <property type="entry name" value="Thioredoxin-like"/>
    <property type="match status" value="1"/>
</dbReference>
<dbReference type="Gene3D" id="3.40.30.10">
    <property type="entry name" value="Glutaredoxin"/>
    <property type="match status" value="1"/>
</dbReference>
<dbReference type="Gene3D" id="1.20.1050.10">
    <property type="match status" value="1"/>
</dbReference>
<reference evidence="2 3" key="1">
    <citation type="submission" date="2016-10" db="EMBL/GenBank/DDBJ databases">
        <authorList>
            <person name="de Groot N.N."/>
        </authorList>
    </citation>
    <scope>NUCLEOTIDE SEQUENCE [LARGE SCALE GENOMIC DNA]</scope>
    <source>
        <strain evidence="2 3">DSM 26424</strain>
    </source>
</reference>
<proteinExistence type="predicted"/>
<keyword evidence="3" id="KW-1185">Reference proteome</keyword>
<organism evidence="2 3">
    <name type="scientific">Salipiger marinus</name>
    <dbReference type="NCBI Taxonomy" id="555512"/>
    <lineage>
        <taxon>Bacteria</taxon>
        <taxon>Pseudomonadati</taxon>
        <taxon>Pseudomonadota</taxon>
        <taxon>Alphaproteobacteria</taxon>
        <taxon>Rhodobacterales</taxon>
        <taxon>Roseobacteraceae</taxon>
        <taxon>Salipiger</taxon>
    </lineage>
</organism>
<dbReference type="RefSeq" id="WP_089842197.1">
    <property type="nucleotide sequence ID" value="NZ_FNEJ01000001.1"/>
</dbReference>
<dbReference type="STRING" id="555512.SAMN04487993_1001150"/>
<evidence type="ECO:0000313" key="3">
    <source>
        <dbReference type="Proteomes" id="UP000199093"/>
    </source>
</evidence>
<dbReference type="AlphaFoldDB" id="A0A1G8I0K1"/>
<dbReference type="InterPro" id="IPR004045">
    <property type="entry name" value="Glutathione_S-Trfase_N"/>
</dbReference>
<accession>A0A1G8I0K1</accession>
<dbReference type="InterPro" id="IPR036282">
    <property type="entry name" value="Glutathione-S-Trfase_C_sf"/>
</dbReference>
<sequence length="201" mass="21894">MTELVLYGHPDSGHANKVALALALAGVPHELRRVDIWAPAATRPAEFLAASPLAQVPLLMVDGVPHLQSGAILMEVARRWPLPGQQPHDLRRGAELILWEANRIGMCLPQLVESRRPGGDSFPPGALDWLRARYATDRDNFDRLLGAGPFFHGAAPGIGDCAIWGYVRWIDRAGVAPSPAMADWRTRMADLPAMPGDFFPA</sequence>
<dbReference type="SUPFAM" id="SSF47616">
    <property type="entry name" value="GST C-terminal domain-like"/>
    <property type="match status" value="1"/>
</dbReference>
<dbReference type="PANTHER" id="PTHR44051:SF8">
    <property type="entry name" value="GLUTATHIONE S-TRANSFERASE GSTA"/>
    <property type="match status" value="1"/>
</dbReference>
<dbReference type="GO" id="GO:0016740">
    <property type="term" value="F:transferase activity"/>
    <property type="evidence" value="ECO:0007669"/>
    <property type="project" value="UniProtKB-KW"/>
</dbReference>
<dbReference type="Proteomes" id="UP000199093">
    <property type="component" value="Unassembled WGS sequence"/>
</dbReference>
<dbReference type="InterPro" id="IPR036249">
    <property type="entry name" value="Thioredoxin-like_sf"/>
</dbReference>
<dbReference type="PANTHER" id="PTHR44051">
    <property type="entry name" value="GLUTATHIONE S-TRANSFERASE-RELATED"/>
    <property type="match status" value="1"/>
</dbReference>
<feature type="domain" description="GST N-terminal" evidence="1">
    <location>
        <begin position="2"/>
        <end position="84"/>
    </location>
</feature>
<protein>
    <submittedName>
        <fullName evidence="2">Glutathione S-transferase</fullName>
    </submittedName>
</protein>
<keyword evidence="2" id="KW-0808">Transferase</keyword>
<dbReference type="Pfam" id="PF13409">
    <property type="entry name" value="GST_N_2"/>
    <property type="match status" value="1"/>
</dbReference>
<name>A0A1G8I0K1_9RHOB</name>
<dbReference type="PROSITE" id="PS50404">
    <property type="entry name" value="GST_NTER"/>
    <property type="match status" value="1"/>
</dbReference>
<gene>
    <name evidence="2" type="ORF">SAMN04487993_1001150</name>
</gene>
<dbReference type="OrthoDB" id="9810080at2"/>
<evidence type="ECO:0000313" key="2">
    <source>
        <dbReference type="EMBL" id="SDI12394.1"/>
    </source>
</evidence>